<dbReference type="Pfam" id="PF13469">
    <property type="entry name" value="Sulfotransfer_3"/>
    <property type="match status" value="1"/>
</dbReference>
<reference evidence="2" key="2">
    <citation type="submission" date="2020-09" db="EMBL/GenBank/DDBJ databases">
        <authorList>
            <person name="Sun Q."/>
            <person name="Zhou Y."/>
        </authorList>
    </citation>
    <scope>NUCLEOTIDE SEQUENCE</scope>
    <source>
        <strain evidence="2">CGMCC 1.12921</strain>
    </source>
</reference>
<dbReference type="InterPro" id="IPR026634">
    <property type="entry name" value="TPST-like"/>
</dbReference>
<evidence type="ECO:0000313" key="3">
    <source>
        <dbReference type="Proteomes" id="UP000613582"/>
    </source>
</evidence>
<comment type="caution">
    <text evidence="2">The sequence shown here is derived from an EMBL/GenBank/DDBJ whole genome shotgun (WGS) entry which is preliminary data.</text>
</comment>
<organism evidence="2 3">
    <name type="scientific">Aquisalinus flavus</name>
    <dbReference type="NCBI Taxonomy" id="1526572"/>
    <lineage>
        <taxon>Bacteria</taxon>
        <taxon>Pseudomonadati</taxon>
        <taxon>Pseudomonadota</taxon>
        <taxon>Alphaproteobacteria</taxon>
        <taxon>Parvularculales</taxon>
        <taxon>Parvularculaceae</taxon>
        <taxon>Aquisalinus</taxon>
    </lineage>
</organism>
<protein>
    <recommendedName>
        <fullName evidence="4">Sulfotransferase</fullName>
    </recommendedName>
</protein>
<evidence type="ECO:0000313" key="2">
    <source>
        <dbReference type="EMBL" id="GGD09652.1"/>
    </source>
</evidence>
<keyword evidence="1" id="KW-0808">Transferase</keyword>
<sequence length="281" mass="32420">MADKTPFAPDATPVIIAGAPRSGTTFLTTALNSHPQVLITNELRMWTMFNDLRRRTEHPTEMLPEHPMREEFRNEMLGITGHLFRKFYKAKIDKTNLGCPAGSGNSVDQVIKAFGDKNPGYADTHSPDCLTFIAQTMRRARFIHIHRDPRSCAASYKDIKVYSDDIDRRINIWRRHTGSMVELKQKFPKRVMDIKYEDFVLEKGDEIFQKLEDHIGVDHASEPLAFLARERDKPVPYRAPTTPQKQLGRTTYAERLTPEEIKKIETECADYMKRFGYKADT</sequence>
<evidence type="ECO:0000256" key="1">
    <source>
        <dbReference type="ARBA" id="ARBA00022679"/>
    </source>
</evidence>
<dbReference type="AlphaFoldDB" id="A0A8J2V1N4"/>
<dbReference type="PANTHER" id="PTHR12788">
    <property type="entry name" value="PROTEIN-TYROSINE SULFOTRANSFERASE 2"/>
    <property type="match status" value="1"/>
</dbReference>
<dbReference type="Gene3D" id="3.40.50.300">
    <property type="entry name" value="P-loop containing nucleotide triphosphate hydrolases"/>
    <property type="match status" value="1"/>
</dbReference>
<name>A0A8J2V1N4_9PROT</name>
<dbReference type="EMBL" id="BMGH01000001">
    <property type="protein sequence ID" value="GGD09652.1"/>
    <property type="molecule type" value="Genomic_DNA"/>
</dbReference>
<dbReference type="SUPFAM" id="SSF52540">
    <property type="entry name" value="P-loop containing nucleoside triphosphate hydrolases"/>
    <property type="match status" value="1"/>
</dbReference>
<dbReference type="InterPro" id="IPR027417">
    <property type="entry name" value="P-loop_NTPase"/>
</dbReference>
<gene>
    <name evidence="2" type="ORF">GCM10011342_18190</name>
</gene>
<accession>A0A8J2V1N4</accession>
<dbReference type="GO" id="GO:0008476">
    <property type="term" value="F:protein-tyrosine sulfotransferase activity"/>
    <property type="evidence" value="ECO:0007669"/>
    <property type="project" value="InterPro"/>
</dbReference>
<dbReference type="RefSeq" id="WP_188158719.1">
    <property type="nucleotide sequence ID" value="NZ_BMGH01000001.1"/>
</dbReference>
<evidence type="ECO:0008006" key="4">
    <source>
        <dbReference type="Google" id="ProtNLM"/>
    </source>
</evidence>
<reference evidence="2" key="1">
    <citation type="journal article" date="2014" name="Int. J. Syst. Evol. Microbiol.">
        <title>Complete genome sequence of Corynebacterium casei LMG S-19264T (=DSM 44701T), isolated from a smear-ripened cheese.</title>
        <authorList>
            <consortium name="US DOE Joint Genome Institute (JGI-PGF)"/>
            <person name="Walter F."/>
            <person name="Albersmeier A."/>
            <person name="Kalinowski J."/>
            <person name="Ruckert C."/>
        </authorList>
    </citation>
    <scope>NUCLEOTIDE SEQUENCE</scope>
    <source>
        <strain evidence="2">CGMCC 1.12921</strain>
    </source>
</reference>
<dbReference type="PANTHER" id="PTHR12788:SF10">
    <property type="entry name" value="PROTEIN-TYROSINE SULFOTRANSFERASE"/>
    <property type="match status" value="1"/>
</dbReference>
<dbReference type="Proteomes" id="UP000613582">
    <property type="component" value="Unassembled WGS sequence"/>
</dbReference>
<keyword evidence="3" id="KW-1185">Reference proteome</keyword>
<proteinExistence type="predicted"/>